<dbReference type="Pfam" id="PF12867">
    <property type="entry name" value="DinB_2"/>
    <property type="match status" value="1"/>
</dbReference>
<evidence type="ECO:0000313" key="3">
    <source>
        <dbReference type="Proteomes" id="UP000600588"/>
    </source>
</evidence>
<reference evidence="2 3" key="1">
    <citation type="submission" date="2020-09" db="EMBL/GenBank/DDBJ databases">
        <title>TT11 complete genome.</title>
        <authorList>
            <person name="Wu Z."/>
        </authorList>
    </citation>
    <scope>NUCLEOTIDE SEQUENCE [LARGE SCALE GENOMIC DNA]</scope>
    <source>
        <strain evidence="2 3">TT11</strain>
    </source>
</reference>
<proteinExistence type="predicted"/>
<gene>
    <name evidence="2" type="ORF">ICJ83_07055</name>
</gene>
<dbReference type="InterPro" id="IPR024775">
    <property type="entry name" value="DinB-like"/>
</dbReference>
<dbReference type="InterPro" id="IPR034660">
    <property type="entry name" value="DinB/YfiT-like"/>
</dbReference>
<dbReference type="RefSeq" id="WP_188229671.1">
    <property type="nucleotide sequence ID" value="NZ_JACVXB010000002.1"/>
</dbReference>
<keyword evidence="3" id="KW-1185">Reference proteome</keyword>
<dbReference type="Proteomes" id="UP000600588">
    <property type="component" value="Unassembled WGS sequence"/>
</dbReference>
<dbReference type="AlphaFoldDB" id="A0A8J6UG39"/>
<dbReference type="EMBL" id="JACVXB010000002">
    <property type="protein sequence ID" value="MBD0831886.1"/>
    <property type="molecule type" value="Genomic_DNA"/>
</dbReference>
<accession>A0A8J6UG39</accession>
<evidence type="ECO:0000259" key="1">
    <source>
        <dbReference type="Pfam" id="PF12867"/>
    </source>
</evidence>
<comment type="caution">
    <text evidence="2">The sequence shown here is derived from an EMBL/GenBank/DDBJ whole genome shotgun (WGS) entry which is preliminary data.</text>
</comment>
<feature type="domain" description="DinB-like" evidence="1">
    <location>
        <begin position="35"/>
        <end position="164"/>
    </location>
</feature>
<dbReference type="Gene3D" id="1.20.120.450">
    <property type="entry name" value="dinb family like domain"/>
    <property type="match status" value="1"/>
</dbReference>
<protein>
    <submittedName>
        <fullName evidence="2">DinB family protein</fullName>
    </submittedName>
</protein>
<organism evidence="2 3">
    <name type="scientific">Aestuariibaculum sediminum</name>
    <dbReference type="NCBI Taxonomy" id="2770637"/>
    <lineage>
        <taxon>Bacteria</taxon>
        <taxon>Pseudomonadati</taxon>
        <taxon>Bacteroidota</taxon>
        <taxon>Flavobacteriia</taxon>
        <taxon>Flavobacteriales</taxon>
        <taxon>Flavobacteriaceae</taxon>
    </lineage>
</organism>
<evidence type="ECO:0000313" key="2">
    <source>
        <dbReference type="EMBL" id="MBD0831886.1"/>
    </source>
</evidence>
<dbReference type="SUPFAM" id="SSF109854">
    <property type="entry name" value="DinB/YfiT-like putative metalloenzymes"/>
    <property type="match status" value="1"/>
</dbReference>
<name>A0A8J6UG39_9FLAO</name>
<sequence length="178" mass="20996">MRISEIQASEYNDFYKNYIELVSDKYHLIDGFIEGEHNTLTFFKEIPEEKLNYAYAKDKWNIKDIFQHIIDTERVFQYRCFCIARRDKTQLPGYDQDTYVKPALANTKTMEDLMDEFVTVRRSFIALLKSLSEDDLKEVGNANGYPISARAAAFIVLGHALWHIDIIKHRYLKENIKI</sequence>